<dbReference type="InterPro" id="IPR003838">
    <property type="entry name" value="ABC3_permease_C"/>
</dbReference>
<dbReference type="InterPro" id="IPR027022">
    <property type="entry name" value="ABC_permease_BceB-typ"/>
</dbReference>
<feature type="transmembrane region" description="Helical" evidence="6">
    <location>
        <begin position="619"/>
        <end position="637"/>
    </location>
</feature>
<feature type="transmembrane region" description="Helical" evidence="6">
    <location>
        <begin position="109"/>
        <end position="133"/>
    </location>
</feature>
<evidence type="ECO:0000256" key="6">
    <source>
        <dbReference type="PIRNR" id="PIRNR018968"/>
    </source>
</evidence>
<dbReference type="Proteomes" id="UP000711047">
    <property type="component" value="Unassembled WGS sequence"/>
</dbReference>
<keyword evidence="4 6" id="KW-1133">Transmembrane helix</keyword>
<accession>A0ABX2DTW0</accession>
<comment type="subcellular location">
    <subcellularLocation>
        <location evidence="1 6">Cell membrane</location>
        <topology evidence="1 6">Multi-pass membrane protein</topology>
    </subcellularLocation>
</comment>
<evidence type="ECO:0000313" key="9">
    <source>
        <dbReference type="Proteomes" id="UP000711047"/>
    </source>
</evidence>
<feature type="transmembrane region" description="Helical" evidence="6">
    <location>
        <begin position="145"/>
        <end position="174"/>
    </location>
</feature>
<feature type="transmembrane region" description="Helical" evidence="6">
    <location>
        <begin position="220"/>
        <end position="249"/>
    </location>
</feature>
<keyword evidence="2 6" id="KW-1003">Cell membrane</keyword>
<feature type="domain" description="ABC3 transporter permease C-terminal" evidence="7">
    <location>
        <begin position="59"/>
        <end position="176"/>
    </location>
</feature>
<dbReference type="PANTHER" id="PTHR46795">
    <property type="entry name" value="ABC TRANSPORTER PERMEASE-RELATED-RELATED"/>
    <property type="match status" value="1"/>
</dbReference>
<dbReference type="RefSeq" id="WP_173137943.1">
    <property type="nucleotide sequence ID" value="NZ_JABMKX010000013.1"/>
</dbReference>
<protein>
    <submittedName>
        <fullName evidence="8">ABC transporter permease</fullName>
    </submittedName>
</protein>
<feature type="transmembrane region" description="Helical" evidence="6">
    <location>
        <begin position="58"/>
        <end position="80"/>
    </location>
</feature>
<dbReference type="Pfam" id="PF02687">
    <property type="entry name" value="FtsX"/>
    <property type="match status" value="1"/>
</dbReference>
<keyword evidence="9" id="KW-1185">Reference proteome</keyword>
<keyword evidence="3 6" id="KW-0812">Transmembrane</keyword>
<evidence type="ECO:0000259" key="7">
    <source>
        <dbReference type="Pfam" id="PF02687"/>
    </source>
</evidence>
<comment type="caution">
    <text evidence="8">The sequence shown here is derived from an EMBL/GenBank/DDBJ whole genome shotgun (WGS) entry which is preliminary data.</text>
</comment>
<feature type="transmembrane region" description="Helical" evidence="6">
    <location>
        <begin position="195"/>
        <end position="214"/>
    </location>
</feature>
<comment type="similarity">
    <text evidence="6">Belongs to the ABC-4 integral membrane protein family.</text>
</comment>
<dbReference type="PIRSF" id="PIRSF018968">
    <property type="entry name" value="ABC_permease_BceB"/>
    <property type="match status" value="1"/>
</dbReference>
<feature type="transmembrane region" description="Helical" evidence="6">
    <location>
        <begin position="529"/>
        <end position="553"/>
    </location>
</feature>
<evidence type="ECO:0000256" key="1">
    <source>
        <dbReference type="ARBA" id="ARBA00004651"/>
    </source>
</evidence>
<sequence>MSFPQFAFNNVRRNARAYIAYFLSSSFMVMVFFAYSVFIYHPGIASQNIGTMAVTSMRVAACIVYVFAFFFVLYSIGTFLKSRNLEFGILTILGARPNQINRLIFLENMLIGIVAIVTGIAGGMLLSKLFLLLSTRAIGIEDLPFYWPVHAMLVTSLSFVSLFLFISFFTLLLIRNNKVLDLLQGNVKPKKQPKASLFLSLMGVILLSTGFYALRIELSPFAIILAAVAGISGTYLFYSQLSVVVIRLLKRSRRSTWRGTRLLWTSEMSYKLRDNSRMLFMITVVTALASMGAGYVLSINQAGRDEYNEKPFAITQTYYRTTSADPDRSTIHQELKAAGVEYTEKRTDLLSASALDEEGRENGLYLIGLAQYNELAPLADLPAVTGLGANEVVVVASPEVEKKEYIRDQMVTLAEQPAVSLYVKESVTTESVGFISSVAPVLIVPEKWVEMVRVARSAEEGKEVRPYISYHYKVPAWDTGSLPSIDSQENIVGTKLRQWNTAREGTSDEVFDLTSRAANYWVLKQSTAMLSFVSVFVALIFSVASASFLYFKLYSDLAADIRMYRALSKIGLSTSEMSASATKQIAVLFYIPIVVAAVQSLVVISPILETGIMNVLKPVLTTFAGYLILQSVFFIIVKSRYIRSLKKMMV</sequence>
<dbReference type="InterPro" id="IPR052536">
    <property type="entry name" value="ABC-4_Integral_Memb_Prot"/>
</dbReference>
<gene>
    <name evidence="8" type="ORF">HQN87_22670</name>
</gene>
<dbReference type="PANTHER" id="PTHR46795:SF1">
    <property type="entry name" value="ABC TRANSPORTER PERMEASE PROTEIN"/>
    <property type="match status" value="1"/>
</dbReference>
<evidence type="ECO:0000256" key="5">
    <source>
        <dbReference type="ARBA" id="ARBA00023136"/>
    </source>
</evidence>
<name>A0ABX2DTW0_9BACL</name>
<evidence type="ECO:0000256" key="3">
    <source>
        <dbReference type="ARBA" id="ARBA00022692"/>
    </source>
</evidence>
<feature type="transmembrane region" description="Helical" evidence="6">
    <location>
        <begin position="278"/>
        <end position="297"/>
    </location>
</feature>
<proteinExistence type="inferred from homology"/>
<keyword evidence="5 6" id="KW-0472">Membrane</keyword>
<organism evidence="8 9">
    <name type="scientific">Paenibacillus tritici</name>
    <dbReference type="NCBI Taxonomy" id="1873425"/>
    <lineage>
        <taxon>Bacteria</taxon>
        <taxon>Bacillati</taxon>
        <taxon>Bacillota</taxon>
        <taxon>Bacilli</taxon>
        <taxon>Bacillales</taxon>
        <taxon>Paenibacillaceae</taxon>
        <taxon>Paenibacillus</taxon>
    </lineage>
</organism>
<feature type="transmembrane region" description="Helical" evidence="6">
    <location>
        <begin position="587"/>
        <end position="607"/>
    </location>
</feature>
<evidence type="ECO:0000256" key="2">
    <source>
        <dbReference type="ARBA" id="ARBA00022475"/>
    </source>
</evidence>
<feature type="transmembrane region" description="Helical" evidence="6">
    <location>
        <begin position="18"/>
        <end position="38"/>
    </location>
</feature>
<reference evidence="8 9" key="1">
    <citation type="submission" date="2020-05" db="EMBL/GenBank/DDBJ databases">
        <title>Paenibacillus glebae, sp. nov., Paenibacillus humi sp. nov., Paenibacillus pedi sp. nov., Paenibacillus terrestris sp. nov. and Paenibacillus terricola sp. nov., isolated from a forest top soil sample.</title>
        <authorList>
            <person name="Qi S."/>
            <person name="Carlier A."/>
            <person name="Cnockaert M."/>
            <person name="Vandamme P."/>
        </authorList>
    </citation>
    <scope>NUCLEOTIDE SEQUENCE [LARGE SCALE GENOMIC DNA]</scope>
    <source>
        <strain evidence="8 9">LMG 29502</strain>
    </source>
</reference>
<dbReference type="EMBL" id="JABMKX010000013">
    <property type="protein sequence ID" value="NQX48133.1"/>
    <property type="molecule type" value="Genomic_DNA"/>
</dbReference>
<evidence type="ECO:0000313" key="8">
    <source>
        <dbReference type="EMBL" id="NQX48133.1"/>
    </source>
</evidence>
<keyword evidence="6" id="KW-0813">Transport</keyword>
<evidence type="ECO:0000256" key="4">
    <source>
        <dbReference type="ARBA" id="ARBA00022989"/>
    </source>
</evidence>